<dbReference type="PROSITE" id="PS50949">
    <property type="entry name" value="HTH_GNTR"/>
    <property type="match status" value="1"/>
</dbReference>
<protein>
    <submittedName>
        <fullName evidence="5">GntR family transcriptional regulator</fullName>
    </submittedName>
</protein>
<dbReference type="InterPro" id="IPR036388">
    <property type="entry name" value="WH-like_DNA-bd_sf"/>
</dbReference>
<dbReference type="PRINTS" id="PR00035">
    <property type="entry name" value="HTHGNTR"/>
</dbReference>
<dbReference type="EMBL" id="MRCB01000007">
    <property type="protein sequence ID" value="OKH24129.1"/>
    <property type="molecule type" value="Genomic_DNA"/>
</dbReference>
<evidence type="ECO:0000313" key="6">
    <source>
        <dbReference type="Proteomes" id="UP000186868"/>
    </source>
</evidence>
<dbReference type="SUPFAM" id="SSF46785">
    <property type="entry name" value="Winged helix' DNA-binding domain"/>
    <property type="match status" value="1"/>
</dbReference>
<dbReference type="OrthoDB" id="9801546at2"/>
<keyword evidence="1" id="KW-0805">Transcription regulation</keyword>
<keyword evidence="3" id="KW-0804">Transcription</keyword>
<dbReference type="SMART" id="SM00345">
    <property type="entry name" value="HTH_GNTR"/>
    <property type="match status" value="1"/>
</dbReference>
<dbReference type="RefSeq" id="WP_073599114.1">
    <property type="nucleotide sequence ID" value="NZ_MRCB01000007.1"/>
</dbReference>
<dbReference type="Gene3D" id="1.10.10.10">
    <property type="entry name" value="Winged helix-like DNA-binding domain superfamily/Winged helix DNA-binding domain"/>
    <property type="match status" value="1"/>
</dbReference>
<name>A0A1U7HKM8_9CYAN</name>
<dbReference type="GO" id="GO:0003677">
    <property type="term" value="F:DNA binding"/>
    <property type="evidence" value="ECO:0007669"/>
    <property type="project" value="UniProtKB-KW"/>
</dbReference>
<reference evidence="5 6" key="1">
    <citation type="submission" date="2016-11" db="EMBL/GenBank/DDBJ databases">
        <title>Draft Genome Sequences of Nine Cyanobacterial Strains from Diverse Habitats.</title>
        <authorList>
            <person name="Zhu T."/>
            <person name="Hou S."/>
            <person name="Lu X."/>
            <person name="Hess W.R."/>
        </authorList>
    </citation>
    <scope>NUCLEOTIDE SEQUENCE [LARGE SCALE GENOMIC DNA]</scope>
    <source>
        <strain evidence="5 6">NIES-593</strain>
    </source>
</reference>
<dbReference type="CDD" id="cd07377">
    <property type="entry name" value="WHTH_GntR"/>
    <property type="match status" value="1"/>
</dbReference>
<evidence type="ECO:0000313" key="5">
    <source>
        <dbReference type="EMBL" id="OKH24129.1"/>
    </source>
</evidence>
<evidence type="ECO:0000256" key="2">
    <source>
        <dbReference type="ARBA" id="ARBA00023125"/>
    </source>
</evidence>
<feature type="domain" description="HTH gntR-type" evidence="4">
    <location>
        <begin position="12"/>
        <end position="80"/>
    </location>
</feature>
<dbReference type="AlphaFoldDB" id="A0A1U7HKM8"/>
<evidence type="ECO:0000259" key="4">
    <source>
        <dbReference type="PROSITE" id="PS50949"/>
    </source>
</evidence>
<keyword evidence="6" id="KW-1185">Reference proteome</keyword>
<dbReference type="GO" id="GO:0003700">
    <property type="term" value="F:DNA-binding transcription factor activity"/>
    <property type="evidence" value="ECO:0007669"/>
    <property type="project" value="InterPro"/>
</dbReference>
<dbReference type="InterPro" id="IPR000524">
    <property type="entry name" value="Tscrpt_reg_HTH_GntR"/>
</dbReference>
<evidence type="ECO:0000256" key="1">
    <source>
        <dbReference type="ARBA" id="ARBA00023015"/>
    </source>
</evidence>
<evidence type="ECO:0000256" key="3">
    <source>
        <dbReference type="ARBA" id="ARBA00023163"/>
    </source>
</evidence>
<accession>A0A1U7HKM8</accession>
<dbReference type="PANTHER" id="PTHR38445:SF9">
    <property type="entry name" value="HTH-TYPE TRANSCRIPTIONAL REPRESSOR YTRA"/>
    <property type="match status" value="1"/>
</dbReference>
<dbReference type="PANTHER" id="PTHR38445">
    <property type="entry name" value="HTH-TYPE TRANSCRIPTIONAL REPRESSOR YTRA"/>
    <property type="match status" value="1"/>
</dbReference>
<dbReference type="Pfam" id="PF00392">
    <property type="entry name" value="GntR"/>
    <property type="match status" value="1"/>
</dbReference>
<sequence>MLQFQIRPDSDIPASKQLFDQIRFAIASRQYPPGHRLPSTRQLAMMTGLHRNTISKVYQQLEESGLVESLAGSGIYVKATSHERRSQLNSPLFQQYPEASQLIRKSLDNLLSQGLTLSQIQELLLEEIDWRLRSSAQVLVTVPANDIGAGKLIVLELEQSLNIPVQLVPMEELSQVLAQTKSGTVVTSRYFIGDVEALAAPYSIRAIPVDIYDYSKELEIVKKLPKDSRLGIVSLSGGILNIAEILVHSLRGDDLLVMSAQAGDSEKLNAVIRTSRTIICDRASYPIVKQAITAARDDLIRLPELICSENYIGEKSINLLKRELGIGIEGNG</sequence>
<comment type="caution">
    <text evidence="5">The sequence shown here is derived from an EMBL/GenBank/DDBJ whole genome shotgun (WGS) entry which is preliminary data.</text>
</comment>
<proteinExistence type="predicted"/>
<organism evidence="5 6">
    <name type="scientific">Hydrococcus rivularis NIES-593</name>
    <dbReference type="NCBI Taxonomy" id="1921803"/>
    <lineage>
        <taxon>Bacteria</taxon>
        <taxon>Bacillati</taxon>
        <taxon>Cyanobacteriota</taxon>
        <taxon>Cyanophyceae</taxon>
        <taxon>Pleurocapsales</taxon>
        <taxon>Hydrococcaceae</taxon>
        <taxon>Hydrococcus</taxon>
    </lineage>
</organism>
<keyword evidence="2" id="KW-0238">DNA-binding</keyword>
<dbReference type="STRING" id="1921803.NIES593_08195"/>
<gene>
    <name evidence="5" type="ORF">NIES593_08195</name>
</gene>
<dbReference type="Proteomes" id="UP000186868">
    <property type="component" value="Unassembled WGS sequence"/>
</dbReference>
<dbReference type="InterPro" id="IPR036390">
    <property type="entry name" value="WH_DNA-bd_sf"/>
</dbReference>